<proteinExistence type="predicted"/>
<evidence type="ECO:0000313" key="1">
    <source>
        <dbReference type="EMBL" id="HCC42651.1"/>
    </source>
</evidence>
<gene>
    <name evidence="1" type="ORF">DEP93_04285</name>
</gene>
<evidence type="ECO:0000313" key="2">
    <source>
        <dbReference type="Proteomes" id="UP000263336"/>
    </source>
</evidence>
<accession>A0A3D0ZQU3</accession>
<comment type="caution">
    <text evidence="1">The sequence shown here is derived from an EMBL/GenBank/DDBJ whole genome shotgun (WGS) entry which is preliminary data.</text>
</comment>
<dbReference type="EMBL" id="DOZN01000028">
    <property type="protein sequence ID" value="HCC42651.1"/>
    <property type="molecule type" value="Genomic_DNA"/>
</dbReference>
<organism evidence="1 2">
    <name type="scientific">candidate division WWE3 bacterium</name>
    <dbReference type="NCBI Taxonomy" id="2053526"/>
    <lineage>
        <taxon>Bacteria</taxon>
        <taxon>Katanobacteria</taxon>
    </lineage>
</organism>
<reference evidence="1 2" key="1">
    <citation type="journal article" date="2018" name="Nat. Biotechnol.">
        <title>A standardized bacterial taxonomy based on genome phylogeny substantially revises the tree of life.</title>
        <authorList>
            <person name="Parks D.H."/>
            <person name="Chuvochina M."/>
            <person name="Waite D.W."/>
            <person name="Rinke C."/>
            <person name="Skarshewski A."/>
            <person name="Chaumeil P.A."/>
            <person name="Hugenholtz P."/>
        </authorList>
    </citation>
    <scope>NUCLEOTIDE SEQUENCE [LARGE SCALE GENOMIC DNA]</scope>
    <source>
        <strain evidence="1">UBA11701</strain>
    </source>
</reference>
<dbReference type="AlphaFoldDB" id="A0A3D0ZQU3"/>
<name>A0A3D0ZQU3_UNCKA</name>
<dbReference type="Proteomes" id="UP000263336">
    <property type="component" value="Unassembled WGS sequence"/>
</dbReference>
<protein>
    <submittedName>
        <fullName evidence="1">Uncharacterized protein</fullName>
    </submittedName>
</protein>
<sequence>MRKGLLFFLIFPLLILGAYSLIRSYQPSLLNFLIGRDVADSSVQKSTFSSYTEYVTDKDLGLYPGEKKVNKGSEEFLEYVNDSTKASQIFTVYRMFIVEKVEDARSGKFTLTDEGKRATYLFECSVDRTSAHKFTNLQFISSGFDFNSTAVQGDSVFTKCKNEECTILGPDCIIIKKEL</sequence>